<comment type="caution">
    <text evidence="11">The sequence shown here is derived from an EMBL/GenBank/DDBJ whole genome shotgun (WGS) entry which is preliminary data.</text>
</comment>
<dbReference type="GO" id="GO:0042910">
    <property type="term" value="F:xenobiotic transmembrane transporter activity"/>
    <property type="evidence" value="ECO:0007669"/>
    <property type="project" value="InterPro"/>
</dbReference>
<dbReference type="GO" id="GO:0005886">
    <property type="term" value="C:plasma membrane"/>
    <property type="evidence" value="ECO:0007669"/>
    <property type="project" value="UniProtKB-SubCell"/>
</dbReference>
<evidence type="ECO:0000256" key="5">
    <source>
        <dbReference type="ARBA" id="ARBA00022692"/>
    </source>
</evidence>
<gene>
    <name evidence="11" type="ORF">CWC05_01935</name>
</gene>
<evidence type="ECO:0000313" key="11">
    <source>
        <dbReference type="EMBL" id="TMP88219.1"/>
    </source>
</evidence>
<dbReference type="CDD" id="cd13131">
    <property type="entry name" value="MATE_NorM_like"/>
    <property type="match status" value="1"/>
</dbReference>
<feature type="transmembrane region" description="Helical" evidence="10">
    <location>
        <begin position="12"/>
        <end position="37"/>
    </location>
</feature>
<dbReference type="NCBIfam" id="TIGR00797">
    <property type="entry name" value="matE"/>
    <property type="match status" value="1"/>
</dbReference>
<keyword evidence="3" id="KW-0050">Antiport</keyword>
<sequence length="450" mass="48264">MKFCTWEAGRLLRLAAPVFFAQVTLVLMSVVDTIMAGQVSAVDLAALSIATGLWNPMVLALLGVLLALTSLVAHSFGANDEPAIRTHFQQGCYLAVLLCLAGVAIAQLAPVLIAQLDTQASVKVLAQDYIDYIQWGLPGFFVYSLFRNVAEGKAYTAPAFYISIIGLLVNIPANYIFIHGHFGAPALGGAGCGVATALVFAAMGSAQFIYSLISKRIDGPGLFRHFAKPDGRAIWAMFKLGVPLSLATFFEVTLFACIPLFIASLGAIAVAGHQVAASVTTLLFMLPMSLSMAVAIRFGNLYGQQDFVALKRCMSTSFVLSIAIAALVALVTYLLRFDISAIYSDNPEVIALAASIMVLACFYQLPDALQVVSSGMLRGIKHTSPISYITFISYWLIGFALGYVLGRTDYIVPAMGPQGFWLGIIVGLSCAAVLLIWTLRRRLAQAPFNF</sequence>
<evidence type="ECO:0000256" key="9">
    <source>
        <dbReference type="ARBA" id="ARBA00031636"/>
    </source>
</evidence>
<evidence type="ECO:0000256" key="10">
    <source>
        <dbReference type="SAM" id="Phobius"/>
    </source>
</evidence>
<keyword evidence="5 10" id="KW-0812">Transmembrane</keyword>
<dbReference type="Pfam" id="PF01554">
    <property type="entry name" value="MatE"/>
    <property type="match status" value="2"/>
</dbReference>
<feature type="transmembrane region" description="Helical" evidence="10">
    <location>
        <begin position="91"/>
        <end position="109"/>
    </location>
</feature>
<evidence type="ECO:0000256" key="1">
    <source>
        <dbReference type="ARBA" id="ARBA00004429"/>
    </source>
</evidence>
<evidence type="ECO:0000256" key="3">
    <source>
        <dbReference type="ARBA" id="ARBA00022449"/>
    </source>
</evidence>
<keyword evidence="6 10" id="KW-1133">Transmembrane helix</keyword>
<feature type="transmembrane region" description="Helical" evidence="10">
    <location>
        <begin position="386"/>
        <end position="406"/>
    </location>
</feature>
<feature type="transmembrane region" description="Helical" evidence="10">
    <location>
        <begin position="57"/>
        <end position="79"/>
    </location>
</feature>
<dbReference type="GO" id="GO:0015297">
    <property type="term" value="F:antiporter activity"/>
    <property type="evidence" value="ECO:0007669"/>
    <property type="project" value="UniProtKB-KW"/>
</dbReference>
<keyword evidence="2" id="KW-0813">Transport</keyword>
<dbReference type="PANTHER" id="PTHR43298:SF2">
    <property type="entry name" value="FMN_FAD EXPORTER YEEO-RELATED"/>
    <property type="match status" value="1"/>
</dbReference>
<proteinExistence type="predicted"/>
<feature type="transmembrane region" description="Helical" evidence="10">
    <location>
        <begin position="418"/>
        <end position="439"/>
    </location>
</feature>
<dbReference type="STRING" id="151081.TW72_03450"/>
<dbReference type="Proteomes" id="UP000305874">
    <property type="component" value="Unassembled WGS sequence"/>
</dbReference>
<reference evidence="11 12" key="1">
    <citation type="submission" date="2017-12" db="EMBL/GenBank/DDBJ databases">
        <authorList>
            <person name="Paulsen S."/>
            <person name="Gram L.K."/>
        </authorList>
    </citation>
    <scope>NUCLEOTIDE SEQUENCE [LARGE SCALE GENOMIC DNA]</scope>
    <source>
        <strain evidence="11 12">S2897</strain>
    </source>
</reference>
<accession>A0A5S3Z7J7</accession>
<dbReference type="GO" id="GO:0006811">
    <property type="term" value="P:monoatomic ion transport"/>
    <property type="evidence" value="ECO:0007669"/>
    <property type="project" value="UniProtKB-KW"/>
</dbReference>
<evidence type="ECO:0000256" key="6">
    <source>
        <dbReference type="ARBA" id="ARBA00022989"/>
    </source>
</evidence>
<feature type="transmembrane region" description="Helical" evidence="10">
    <location>
        <begin position="234"/>
        <end position="263"/>
    </location>
</feature>
<protein>
    <recommendedName>
        <fullName evidence="9">Multidrug-efflux transporter</fullName>
    </recommendedName>
</protein>
<feature type="transmembrane region" description="Helical" evidence="10">
    <location>
        <begin position="275"/>
        <end position="296"/>
    </location>
</feature>
<keyword evidence="7" id="KW-0406">Ion transport</keyword>
<feature type="transmembrane region" description="Helical" evidence="10">
    <location>
        <begin position="317"/>
        <end position="337"/>
    </location>
</feature>
<evidence type="ECO:0000313" key="12">
    <source>
        <dbReference type="Proteomes" id="UP000305874"/>
    </source>
</evidence>
<feature type="transmembrane region" description="Helical" evidence="10">
    <location>
        <begin position="349"/>
        <end position="365"/>
    </location>
</feature>
<name>A0A5S3Z7J7_9GAMM</name>
<keyword evidence="8 10" id="KW-0472">Membrane</keyword>
<evidence type="ECO:0000256" key="8">
    <source>
        <dbReference type="ARBA" id="ARBA00023136"/>
    </source>
</evidence>
<keyword evidence="4" id="KW-1003">Cell membrane</keyword>
<feature type="transmembrane region" description="Helical" evidence="10">
    <location>
        <begin position="158"/>
        <end position="178"/>
    </location>
</feature>
<dbReference type="PIRSF" id="PIRSF006603">
    <property type="entry name" value="DinF"/>
    <property type="match status" value="1"/>
</dbReference>
<evidence type="ECO:0000256" key="4">
    <source>
        <dbReference type="ARBA" id="ARBA00022475"/>
    </source>
</evidence>
<comment type="subcellular location">
    <subcellularLocation>
        <location evidence="1">Cell inner membrane</location>
        <topology evidence="1">Multi-pass membrane protein</topology>
    </subcellularLocation>
</comment>
<reference evidence="12" key="2">
    <citation type="submission" date="2019-06" db="EMBL/GenBank/DDBJ databases">
        <title>Co-occurence of chitin degradation, pigmentation and bioactivity in marine Pseudoalteromonas.</title>
        <authorList>
            <person name="Sonnenschein E.C."/>
            <person name="Bech P.K."/>
        </authorList>
    </citation>
    <scope>NUCLEOTIDE SEQUENCE [LARGE SCALE GENOMIC DNA]</scope>
    <source>
        <strain evidence="12">S2897</strain>
    </source>
</reference>
<dbReference type="AlphaFoldDB" id="A0A5S3Z7J7"/>
<dbReference type="InterPro" id="IPR048279">
    <property type="entry name" value="MdtK-like"/>
</dbReference>
<evidence type="ECO:0000256" key="2">
    <source>
        <dbReference type="ARBA" id="ARBA00022448"/>
    </source>
</evidence>
<organism evidence="11 12">
    <name type="scientific">Pseudoalteromonas ruthenica</name>
    <dbReference type="NCBI Taxonomy" id="151081"/>
    <lineage>
        <taxon>Bacteria</taxon>
        <taxon>Pseudomonadati</taxon>
        <taxon>Pseudomonadota</taxon>
        <taxon>Gammaproteobacteria</taxon>
        <taxon>Alteromonadales</taxon>
        <taxon>Pseudoalteromonadaceae</taxon>
        <taxon>Pseudoalteromonas</taxon>
    </lineage>
</organism>
<dbReference type="InterPro" id="IPR050222">
    <property type="entry name" value="MATE_MdtK"/>
</dbReference>
<dbReference type="RefSeq" id="WP_138547204.1">
    <property type="nucleotide sequence ID" value="NZ_CP023396.1"/>
</dbReference>
<dbReference type="PANTHER" id="PTHR43298">
    <property type="entry name" value="MULTIDRUG RESISTANCE PROTEIN NORM-RELATED"/>
    <property type="match status" value="1"/>
</dbReference>
<dbReference type="EMBL" id="PNCG01000002">
    <property type="protein sequence ID" value="TMP88219.1"/>
    <property type="molecule type" value="Genomic_DNA"/>
</dbReference>
<feature type="transmembrane region" description="Helical" evidence="10">
    <location>
        <begin position="129"/>
        <end position="146"/>
    </location>
</feature>
<dbReference type="InterPro" id="IPR002528">
    <property type="entry name" value="MATE_fam"/>
</dbReference>
<evidence type="ECO:0000256" key="7">
    <source>
        <dbReference type="ARBA" id="ARBA00023065"/>
    </source>
</evidence>
<feature type="transmembrane region" description="Helical" evidence="10">
    <location>
        <begin position="184"/>
        <end position="213"/>
    </location>
</feature>